<dbReference type="Gene3D" id="3.40.50.300">
    <property type="entry name" value="P-loop containing nucleotide triphosphate hydrolases"/>
    <property type="match status" value="1"/>
</dbReference>
<dbReference type="Pfam" id="PF00931">
    <property type="entry name" value="NB-ARC"/>
    <property type="match status" value="1"/>
</dbReference>
<evidence type="ECO:0000259" key="7">
    <source>
        <dbReference type="Pfam" id="PF18052"/>
    </source>
</evidence>
<dbReference type="Pfam" id="PF23559">
    <property type="entry name" value="WHD_DRP"/>
    <property type="match status" value="1"/>
</dbReference>
<evidence type="ECO:0000259" key="6">
    <source>
        <dbReference type="Pfam" id="PF00931"/>
    </source>
</evidence>
<sequence>MAEVFVISGVKMILGAVEAHVKSEISLAWGAKEELEKLQDKLVVLQLVLDDAENNRQIKEPSVRHWLEKLKNIAYDAQDVMDEVSYEANHPDNKIPVTNRLIEMVLNCCSVSNPFLSDWRISTVLNFCSSSNPFLFQWRMAHMIQDTNSKFEKIKKEMEEYNFIKGNLSHATSNPGSDDDDHRETYLSSSRDESSIVGREAEKSKLVTILTAPASEENEILSVLPIVGMGGLGKTTLVKLVCNHKDVKDYFKELQMWVYVSQDFSIKKLLTKIIKSANESSNVTDDSNLHMLVQNVQKNLGGKRFLLVLDDVWNEDLQKWEDLREALLCGAKGSKIIVTTRKYEVASLVGTLLTYQLHPLSDSDSWSLFKQGAFRNSARSEERQDLVEVGKRIVKRCGGVPLALTIIGSQLKSKGESLDAWLFIENNEIWDLPETRGILKALMVSYHLLPSHLKQCFSYCSIFRKGESIEKEELVQLWMAEGFLHPPPSTSSKTDANKVLEEDVGRQYADSLLNCCFFQAEEWNKWGHQVVSFKMHDLVHDLAQSVVSPVDQTSVLEDNIDKGSVTGSRRLQVAFTSKKHHQQHMF</sequence>
<feature type="domain" description="Disease resistance protein winged helix" evidence="8">
    <location>
        <begin position="462"/>
        <end position="543"/>
    </location>
</feature>
<keyword evidence="1" id="KW-0677">Repeat</keyword>
<comment type="caution">
    <text evidence="9">The sequence shown here is derived from an EMBL/GenBank/DDBJ whole genome shotgun (WGS) entry which is preliminary data.</text>
</comment>
<dbReference type="Gene3D" id="1.10.10.10">
    <property type="entry name" value="Winged helix-like DNA-binding domain superfamily/Winged helix DNA-binding domain"/>
    <property type="match status" value="1"/>
</dbReference>
<dbReference type="FunFam" id="1.10.10.10:FF:000322">
    <property type="entry name" value="Probable disease resistance protein At1g63360"/>
    <property type="match status" value="1"/>
</dbReference>
<keyword evidence="10" id="KW-1185">Reference proteome</keyword>
<evidence type="ECO:0000256" key="1">
    <source>
        <dbReference type="ARBA" id="ARBA00022737"/>
    </source>
</evidence>
<dbReference type="InterPro" id="IPR027417">
    <property type="entry name" value="P-loop_NTPase"/>
</dbReference>
<evidence type="ECO:0008006" key="11">
    <source>
        <dbReference type="Google" id="ProtNLM"/>
    </source>
</evidence>
<feature type="domain" description="Disease resistance N-terminal" evidence="7">
    <location>
        <begin position="11"/>
        <end position="92"/>
    </location>
</feature>
<reference evidence="9 10" key="1">
    <citation type="submission" date="2024-01" db="EMBL/GenBank/DDBJ databases">
        <title>Genome assemblies of Stephania.</title>
        <authorList>
            <person name="Yang L."/>
        </authorList>
    </citation>
    <scope>NUCLEOTIDE SEQUENCE [LARGE SCALE GENOMIC DNA]</scope>
    <source>
        <strain evidence="9">YNDBR</strain>
        <tissue evidence="9">Leaf</tissue>
    </source>
</reference>
<evidence type="ECO:0000256" key="5">
    <source>
        <dbReference type="SAM" id="MobiDB-lite"/>
    </source>
</evidence>
<dbReference type="Gene3D" id="1.10.8.430">
    <property type="entry name" value="Helical domain of apoptotic protease-activating factors"/>
    <property type="match status" value="1"/>
</dbReference>
<dbReference type="FunFam" id="3.40.50.300:FF:001091">
    <property type="entry name" value="Probable disease resistance protein At1g61300"/>
    <property type="match status" value="1"/>
</dbReference>
<dbReference type="Pfam" id="PF18052">
    <property type="entry name" value="Rx_N"/>
    <property type="match status" value="1"/>
</dbReference>
<feature type="domain" description="NB-ARC" evidence="6">
    <location>
        <begin position="216"/>
        <end position="377"/>
    </location>
</feature>
<dbReference type="InterPro" id="IPR042197">
    <property type="entry name" value="Apaf_helical"/>
</dbReference>
<feature type="compositionally biased region" description="Basic and acidic residues" evidence="5">
    <location>
        <begin position="180"/>
        <end position="196"/>
    </location>
</feature>
<dbReference type="GO" id="GO:0005524">
    <property type="term" value="F:ATP binding"/>
    <property type="evidence" value="ECO:0007669"/>
    <property type="project" value="UniProtKB-KW"/>
</dbReference>
<dbReference type="PRINTS" id="PR00364">
    <property type="entry name" value="DISEASERSIST"/>
</dbReference>
<proteinExistence type="predicted"/>
<protein>
    <recommendedName>
        <fullName evidence="11">Disease resistance protein RGA3</fullName>
    </recommendedName>
</protein>
<dbReference type="Proteomes" id="UP001420932">
    <property type="component" value="Unassembled WGS sequence"/>
</dbReference>
<dbReference type="GO" id="GO:0043531">
    <property type="term" value="F:ADP binding"/>
    <property type="evidence" value="ECO:0007669"/>
    <property type="project" value="InterPro"/>
</dbReference>
<dbReference type="InterPro" id="IPR058922">
    <property type="entry name" value="WHD_DRP"/>
</dbReference>
<name>A0AAP0KXC1_9MAGN</name>
<evidence type="ECO:0000313" key="10">
    <source>
        <dbReference type="Proteomes" id="UP001420932"/>
    </source>
</evidence>
<dbReference type="InterPro" id="IPR036388">
    <property type="entry name" value="WH-like_DNA-bd_sf"/>
</dbReference>
<dbReference type="PANTHER" id="PTHR36766">
    <property type="entry name" value="PLANT BROAD-SPECTRUM MILDEW RESISTANCE PROTEIN RPW8"/>
    <property type="match status" value="1"/>
</dbReference>
<dbReference type="InterPro" id="IPR002182">
    <property type="entry name" value="NB-ARC"/>
</dbReference>
<evidence type="ECO:0000259" key="8">
    <source>
        <dbReference type="Pfam" id="PF23559"/>
    </source>
</evidence>
<keyword evidence="3" id="KW-0611">Plant defense</keyword>
<gene>
    <name evidence="9" type="ORF">Syun_005898</name>
</gene>
<dbReference type="GO" id="GO:0006952">
    <property type="term" value="P:defense response"/>
    <property type="evidence" value="ECO:0007669"/>
    <property type="project" value="UniProtKB-KW"/>
</dbReference>
<dbReference type="SUPFAM" id="SSF52540">
    <property type="entry name" value="P-loop containing nucleoside triphosphate hydrolases"/>
    <property type="match status" value="1"/>
</dbReference>
<dbReference type="PANTHER" id="PTHR36766:SF70">
    <property type="entry name" value="DISEASE RESISTANCE PROTEIN RGA4"/>
    <property type="match status" value="1"/>
</dbReference>
<dbReference type="Gene3D" id="1.20.5.4130">
    <property type="match status" value="1"/>
</dbReference>
<evidence type="ECO:0000256" key="3">
    <source>
        <dbReference type="ARBA" id="ARBA00022821"/>
    </source>
</evidence>
<dbReference type="InterPro" id="IPR038005">
    <property type="entry name" value="RX-like_CC"/>
</dbReference>
<keyword evidence="4" id="KW-0067">ATP-binding</keyword>
<evidence type="ECO:0000256" key="4">
    <source>
        <dbReference type="ARBA" id="ARBA00022840"/>
    </source>
</evidence>
<dbReference type="AlphaFoldDB" id="A0AAP0KXC1"/>
<accession>A0AAP0KXC1</accession>
<evidence type="ECO:0000256" key="2">
    <source>
        <dbReference type="ARBA" id="ARBA00022741"/>
    </source>
</evidence>
<keyword evidence="2" id="KW-0547">Nucleotide-binding</keyword>
<dbReference type="EMBL" id="JBBNAF010000003">
    <property type="protein sequence ID" value="KAK9159557.1"/>
    <property type="molecule type" value="Genomic_DNA"/>
</dbReference>
<evidence type="ECO:0000313" key="9">
    <source>
        <dbReference type="EMBL" id="KAK9159557.1"/>
    </source>
</evidence>
<dbReference type="CDD" id="cd14798">
    <property type="entry name" value="RX-CC_like"/>
    <property type="match status" value="1"/>
</dbReference>
<organism evidence="9 10">
    <name type="scientific">Stephania yunnanensis</name>
    <dbReference type="NCBI Taxonomy" id="152371"/>
    <lineage>
        <taxon>Eukaryota</taxon>
        <taxon>Viridiplantae</taxon>
        <taxon>Streptophyta</taxon>
        <taxon>Embryophyta</taxon>
        <taxon>Tracheophyta</taxon>
        <taxon>Spermatophyta</taxon>
        <taxon>Magnoliopsida</taxon>
        <taxon>Ranunculales</taxon>
        <taxon>Menispermaceae</taxon>
        <taxon>Menispermoideae</taxon>
        <taxon>Cissampelideae</taxon>
        <taxon>Stephania</taxon>
    </lineage>
</organism>
<feature type="region of interest" description="Disordered" evidence="5">
    <location>
        <begin position="169"/>
        <end position="196"/>
    </location>
</feature>
<dbReference type="InterPro" id="IPR041118">
    <property type="entry name" value="Rx_N"/>
</dbReference>